<name>A0A0F9QJD7_9ZZZZ</name>
<sequence length="44" mass="4999">MRATRATNAEMRQFIRAHGDDGCLMEKPKKLTEVAQIREPVLVS</sequence>
<comment type="caution">
    <text evidence="1">The sequence shown here is derived from an EMBL/GenBank/DDBJ whole genome shotgun (WGS) entry which is preliminary data.</text>
</comment>
<dbReference type="AlphaFoldDB" id="A0A0F9QJD7"/>
<dbReference type="EMBL" id="LAZR01001462">
    <property type="protein sequence ID" value="KKN44225.1"/>
    <property type="molecule type" value="Genomic_DNA"/>
</dbReference>
<organism evidence="1">
    <name type="scientific">marine sediment metagenome</name>
    <dbReference type="NCBI Taxonomy" id="412755"/>
    <lineage>
        <taxon>unclassified sequences</taxon>
        <taxon>metagenomes</taxon>
        <taxon>ecological metagenomes</taxon>
    </lineage>
</organism>
<protein>
    <submittedName>
        <fullName evidence="1">Uncharacterized protein</fullName>
    </submittedName>
</protein>
<reference evidence="1" key="1">
    <citation type="journal article" date="2015" name="Nature">
        <title>Complex archaea that bridge the gap between prokaryotes and eukaryotes.</title>
        <authorList>
            <person name="Spang A."/>
            <person name="Saw J.H."/>
            <person name="Jorgensen S.L."/>
            <person name="Zaremba-Niedzwiedzka K."/>
            <person name="Martijn J."/>
            <person name="Lind A.E."/>
            <person name="van Eijk R."/>
            <person name="Schleper C."/>
            <person name="Guy L."/>
            <person name="Ettema T.J."/>
        </authorList>
    </citation>
    <scope>NUCLEOTIDE SEQUENCE</scope>
</reference>
<accession>A0A0F9QJD7</accession>
<gene>
    <name evidence="1" type="ORF">LCGC14_0695360</name>
</gene>
<evidence type="ECO:0000313" key="1">
    <source>
        <dbReference type="EMBL" id="KKN44225.1"/>
    </source>
</evidence>
<proteinExistence type="predicted"/>